<proteinExistence type="predicted"/>
<dbReference type="Proteomes" id="UP000659388">
    <property type="component" value="Unassembled WGS sequence"/>
</dbReference>
<organism evidence="1 2">
    <name type="scientific">Fulvivirga sediminis</name>
    <dbReference type="NCBI Taxonomy" id="2803949"/>
    <lineage>
        <taxon>Bacteria</taxon>
        <taxon>Pseudomonadati</taxon>
        <taxon>Bacteroidota</taxon>
        <taxon>Cytophagia</taxon>
        <taxon>Cytophagales</taxon>
        <taxon>Fulvivirgaceae</taxon>
        <taxon>Fulvivirga</taxon>
    </lineage>
</organism>
<dbReference type="AlphaFoldDB" id="A0A937FA19"/>
<dbReference type="Gene3D" id="1.20.1480.40">
    <property type="entry name" value="Uncharacterised protein PF16133, DUF4844"/>
    <property type="match status" value="1"/>
</dbReference>
<evidence type="ECO:0000313" key="1">
    <source>
        <dbReference type="EMBL" id="MBL3659061.1"/>
    </source>
</evidence>
<evidence type="ECO:0000313" key="2">
    <source>
        <dbReference type="Proteomes" id="UP000659388"/>
    </source>
</evidence>
<dbReference type="InterPro" id="IPR032301">
    <property type="entry name" value="DUF4844"/>
</dbReference>
<reference evidence="1" key="1">
    <citation type="submission" date="2021-01" db="EMBL/GenBank/DDBJ databases">
        <title>Fulvivirga kasyanovii gen. nov., sp nov., a novel member of the phylum Bacteroidetes isolated from seawater in a mussel farm.</title>
        <authorList>
            <person name="Zhao L.-H."/>
            <person name="Wang Z.-J."/>
        </authorList>
    </citation>
    <scope>NUCLEOTIDE SEQUENCE</scope>
    <source>
        <strain evidence="1">2943</strain>
    </source>
</reference>
<keyword evidence="2" id="KW-1185">Reference proteome</keyword>
<sequence length="172" mass="20243">MCRFIDSIKSNKNERANKNIIKSGLQSFNKQDYDTEEREFICDYFYELSQIVNVDIKKDLNNWLYGNVINTMIKVMSAFKKPDNIIETLSQDCTVCNSKLETFILENQPDIPDTAYDIVKCKTCGEFNLIDKGPGIKRLKFGNYDWVEQLSKDEYNDEQAKTRLEQIKFFRK</sequence>
<protein>
    <submittedName>
        <fullName evidence="1">DUF4844 domain-containing protein</fullName>
    </submittedName>
</protein>
<gene>
    <name evidence="1" type="ORF">JL102_23145</name>
</gene>
<dbReference type="InterPro" id="IPR038360">
    <property type="entry name" value="DUF4844_sf"/>
</dbReference>
<dbReference type="RefSeq" id="WP_202246855.1">
    <property type="nucleotide sequence ID" value="NZ_JAESIY010000026.1"/>
</dbReference>
<dbReference type="Pfam" id="PF16133">
    <property type="entry name" value="DUF4844"/>
    <property type="match status" value="1"/>
</dbReference>
<comment type="caution">
    <text evidence="1">The sequence shown here is derived from an EMBL/GenBank/DDBJ whole genome shotgun (WGS) entry which is preliminary data.</text>
</comment>
<name>A0A937FA19_9BACT</name>
<dbReference type="EMBL" id="JAESIY010000026">
    <property type="protein sequence ID" value="MBL3659061.1"/>
    <property type="molecule type" value="Genomic_DNA"/>
</dbReference>
<accession>A0A937FA19</accession>